<evidence type="ECO:0000313" key="3">
    <source>
        <dbReference type="EMBL" id="RHG67103.1"/>
    </source>
</evidence>
<dbReference type="GO" id="GO:0016787">
    <property type="term" value="F:hydrolase activity"/>
    <property type="evidence" value="ECO:0007669"/>
    <property type="project" value="UniProtKB-KW"/>
</dbReference>
<dbReference type="Proteomes" id="UP000284990">
    <property type="component" value="Unassembled WGS sequence"/>
</dbReference>
<dbReference type="Proteomes" id="UP000286501">
    <property type="component" value="Unassembled WGS sequence"/>
</dbReference>
<evidence type="ECO:0000313" key="5">
    <source>
        <dbReference type="Proteomes" id="UP000286077"/>
    </source>
</evidence>
<gene>
    <name evidence="3" type="ORF">DW250_05460</name>
    <name evidence="2" type="ORF">DW916_08025</name>
    <name evidence="1" type="ORF">DWV60_11490</name>
</gene>
<reference evidence="4 5" key="1">
    <citation type="submission" date="2018-08" db="EMBL/GenBank/DDBJ databases">
        <title>A genome reference for cultivated species of the human gut microbiota.</title>
        <authorList>
            <person name="Zou Y."/>
            <person name="Xue W."/>
            <person name="Luo G."/>
        </authorList>
    </citation>
    <scope>NUCLEOTIDE SEQUENCE [LARGE SCALE GENOMIC DNA]</scope>
    <source>
        <strain evidence="1 5">AF11-14</strain>
        <strain evidence="3 6">AM22-1</strain>
        <strain evidence="2 4">AM42-23AC</strain>
    </source>
</reference>
<sequence>MAWVAVNYHGVEVILSDRPKKLFRRLWGNDKTQIIPLPQGSIKKLIGRELSWQDEPVELKEE</sequence>
<evidence type="ECO:0000313" key="6">
    <source>
        <dbReference type="Proteomes" id="UP000286501"/>
    </source>
</evidence>
<protein>
    <submittedName>
        <fullName evidence="3">Fructan hydrolase</fullName>
    </submittedName>
</protein>
<proteinExistence type="predicted"/>
<name>A0A3R6ENN9_9BACT</name>
<dbReference type="EMBL" id="QSFW01000014">
    <property type="protein sequence ID" value="RHA86802.1"/>
    <property type="molecule type" value="Genomic_DNA"/>
</dbReference>
<organism evidence="3 6">
    <name type="scientific">Segatella copri</name>
    <dbReference type="NCBI Taxonomy" id="165179"/>
    <lineage>
        <taxon>Bacteria</taxon>
        <taxon>Pseudomonadati</taxon>
        <taxon>Bacteroidota</taxon>
        <taxon>Bacteroidia</taxon>
        <taxon>Bacteroidales</taxon>
        <taxon>Prevotellaceae</taxon>
        <taxon>Segatella</taxon>
    </lineage>
</organism>
<dbReference type="EMBL" id="QSAQ01000031">
    <property type="protein sequence ID" value="RGW66547.1"/>
    <property type="molecule type" value="Genomic_DNA"/>
</dbReference>
<comment type="caution">
    <text evidence="3">The sequence shown here is derived from an EMBL/GenBank/DDBJ whole genome shotgun (WGS) entry which is preliminary data.</text>
</comment>
<dbReference type="AlphaFoldDB" id="A0A3R6ENN9"/>
<dbReference type="RefSeq" id="WP_118140773.1">
    <property type="nucleotide sequence ID" value="NZ_QRIE01000005.1"/>
</dbReference>
<evidence type="ECO:0000313" key="1">
    <source>
        <dbReference type="EMBL" id="RGW66547.1"/>
    </source>
</evidence>
<keyword evidence="3" id="KW-0378">Hydrolase</keyword>
<evidence type="ECO:0000313" key="2">
    <source>
        <dbReference type="EMBL" id="RHA86802.1"/>
    </source>
</evidence>
<accession>A0A3R6ENN9</accession>
<dbReference type="Proteomes" id="UP000286077">
    <property type="component" value="Unassembled WGS sequence"/>
</dbReference>
<evidence type="ECO:0000313" key="4">
    <source>
        <dbReference type="Proteomes" id="UP000284990"/>
    </source>
</evidence>
<dbReference type="EMBL" id="QRIN01000016">
    <property type="protein sequence ID" value="RHG67103.1"/>
    <property type="molecule type" value="Genomic_DNA"/>
</dbReference>